<dbReference type="GO" id="GO:0005992">
    <property type="term" value="P:trehalose biosynthetic process"/>
    <property type="evidence" value="ECO:0007669"/>
    <property type="project" value="UniProtKB-UniPathway"/>
</dbReference>
<keyword evidence="6" id="KW-0479">Metal-binding</keyword>
<dbReference type="InterPro" id="IPR006379">
    <property type="entry name" value="HAD-SF_hydro_IIB"/>
</dbReference>
<organism evidence="7 8">
    <name type="scientific">Thermomonospora cellulosilytica</name>
    <dbReference type="NCBI Taxonomy" id="1411118"/>
    <lineage>
        <taxon>Bacteria</taxon>
        <taxon>Bacillati</taxon>
        <taxon>Actinomycetota</taxon>
        <taxon>Actinomycetes</taxon>
        <taxon>Streptosporangiales</taxon>
        <taxon>Thermomonosporaceae</taxon>
        <taxon>Thermomonospora</taxon>
    </lineage>
</organism>
<dbReference type="PANTHER" id="PTHR43768">
    <property type="entry name" value="TREHALOSE 6-PHOSPHATE PHOSPHATASE"/>
    <property type="match status" value="1"/>
</dbReference>
<protein>
    <recommendedName>
        <fullName evidence="6">Trehalose 6-phosphate phosphatase</fullName>
        <ecNumber evidence="6">3.1.3.12</ecNumber>
    </recommendedName>
</protein>
<dbReference type="InterPro" id="IPR023214">
    <property type="entry name" value="HAD_sf"/>
</dbReference>
<accession>A0A7W3MWS1</accession>
<comment type="similarity">
    <text evidence="3 6">Belongs to the trehalose phosphatase family.</text>
</comment>
<dbReference type="SUPFAM" id="SSF56784">
    <property type="entry name" value="HAD-like"/>
    <property type="match status" value="1"/>
</dbReference>
<dbReference type="Proteomes" id="UP000539313">
    <property type="component" value="Unassembled WGS sequence"/>
</dbReference>
<evidence type="ECO:0000313" key="7">
    <source>
        <dbReference type="EMBL" id="MBA9003335.1"/>
    </source>
</evidence>
<evidence type="ECO:0000256" key="4">
    <source>
        <dbReference type="ARBA" id="ARBA00022801"/>
    </source>
</evidence>
<reference evidence="7 8" key="1">
    <citation type="submission" date="2020-08" db="EMBL/GenBank/DDBJ databases">
        <title>Sequencing the genomes of 1000 actinobacteria strains.</title>
        <authorList>
            <person name="Klenk H.-P."/>
        </authorList>
    </citation>
    <scope>NUCLEOTIDE SEQUENCE [LARGE SCALE GENOMIC DNA]</scope>
    <source>
        <strain evidence="7 8">DSM 45823</strain>
    </source>
</reference>
<dbReference type="AlphaFoldDB" id="A0A7W3MWS1"/>
<dbReference type="InterPro" id="IPR036412">
    <property type="entry name" value="HAD-like_sf"/>
</dbReference>
<comment type="caution">
    <text evidence="7">The sequence shown here is derived from an EMBL/GenBank/DDBJ whole genome shotgun (WGS) entry which is preliminary data.</text>
</comment>
<evidence type="ECO:0000256" key="2">
    <source>
        <dbReference type="ARBA" id="ARBA00005199"/>
    </source>
</evidence>
<gene>
    <name evidence="7" type="ORF">HNR21_002217</name>
</gene>
<dbReference type="GO" id="GO:0004805">
    <property type="term" value="F:trehalose-phosphatase activity"/>
    <property type="evidence" value="ECO:0007669"/>
    <property type="project" value="UniProtKB-EC"/>
</dbReference>
<evidence type="ECO:0000256" key="6">
    <source>
        <dbReference type="RuleBase" id="RU361117"/>
    </source>
</evidence>
<dbReference type="Gene3D" id="3.30.70.1020">
    <property type="entry name" value="Trehalose-6-phosphate phosphatase related protein, domain 2"/>
    <property type="match status" value="1"/>
</dbReference>
<dbReference type="EMBL" id="JACJII010000001">
    <property type="protein sequence ID" value="MBA9003335.1"/>
    <property type="molecule type" value="Genomic_DNA"/>
</dbReference>
<sequence>MTAPSVNSRTAAGGEALAAFRKAPADAVVALDFDGTLAPIVEDPTEARAHPGAAPALARLAPLVGAVVIVTGRPAALAVEYGGFADVPGLQVLGQYGLERWADGELTVPEPPPGVAEARAKLPAMLEAAGAPEGVHIEDKHHALAVHTRRCAEPQVALDRLRGLVEALAERTGLHVEPGRYVLELRPPGIDKGLALRDFLASRTPSAVLYAGDDLGDLAAYAAVDALRAEGVPGLKICSGSTEVTALAEQADVVVDGPAGVVALLEELAASVS</sequence>
<evidence type="ECO:0000256" key="5">
    <source>
        <dbReference type="ARBA" id="ARBA00024179"/>
    </source>
</evidence>
<comment type="function">
    <text evidence="5 6">Removes the phosphate from trehalose 6-phosphate to produce free trehalose.</text>
</comment>
<dbReference type="InterPro" id="IPR044651">
    <property type="entry name" value="OTSB-like"/>
</dbReference>
<keyword evidence="8" id="KW-1185">Reference proteome</keyword>
<dbReference type="EC" id="3.1.3.12" evidence="6"/>
<evidence type="ECO:0000256" key="3">
    <source>
        <dbReference type="ARBA" id="ARBA00008770"/>
    </source>
</evidence>
<dbReference type="NCBIfam" id="TIGR01484">
    <property type="entry name" value="HAD-SF-IIB"/>
    <property type="match status" value="1"/>
</dbReference>
<dbReference type="NCBIfam" id="TIGR00685">
    <property type="entry name" value="T6PP"/>
    <property type="match status" value="1"/>
</dbReference>
<comment type="catalytic activity">
    <reaction evidence="1 6">
        <text>alpha,alpha-trehalose 6-phosphate + H2O = alpha,alpha-trehalose + phosphate</text>
        <dbReference type="Rhea" id="RHEA:23420"/>
        <dbReference type="ChEBI" id="CHEBI:15377"/>
        <dbReference type="ChEBI" id="CHEBI:16551"/>
        <dbReference type="ChEBI" id="CHEBI:43474"/>
        <dbReference type="ChEBI" id="CHEBI:58429"/>
        <dbReference type="EC" id="3.1.3.12"/>
    </reaction>
</comment>
<dbReference type="InterPro" id="IPR003337">
    <property type="entry name" value="Trehalose_PPase"/>
</dbReference>
<dbReference type="GO" id="GO:0046872">
    <property type="term" value="F:metal ion binding"/>
    <property type="evidence" value="ECO:0007669"/>
    <property type="project" value="UniProtKB-KW"/>
</dbReference>
<dbReference type="UniPathway" id="UPA00299"/>
<evidence type="ECO:0000313" key="8">
    <source>
        <dbReference type="Proteomes" id="UP000539313"/>
    </source>
</evidence>
<keyword evidence="4 6" id="KW-0378">Hydrolase</keyword>
<comment type="cofactor">
    <cofactor evidence="6">
        <name>Mg(2+)</name>
        <dbReference type="ChEBI" id="CHEBI:18420"/>
    </cofactor>
</comment>
<name>A0A7W3MWS1_9ACTN</name>
<keyword evidence="6" id="KW-0460">Magnesium</keyword>
<dbReference type="RefSeq" id="WP_182705117.1">
    <property type="nucleotide sequence ID" value="NZ_JACJII010000001.1"/>
</dbReference>
<proteinExistence type="inferred from homology"/>
<comment type="pathway">
    <text evidence="2 6">Glycan biosynthesis; trehalose biosynthesis.</text>
</comment>
<dbReference type="Pfam" id="PF02358">
    <property type="entry name" value="Trehalose_PPase"/>
    <property type="match status" value="1"/>
</dbReference>
<dbReference type="PANTHER" id="PTHR43768:SF3">
    <property type="entry name" value="TREHALOSE 6-PHOSPHATE PHOSPHATASE"/>
    <property type="match status" value="1"/>
</dbReference>
<evidence type="ECO:0000256" key="1">
    <source>
        <dbReference type="ARBA" id="ARBA00000500"/>
    </source>
</evidence>
<dbReference type="Gene3D" id="3.40.50.1000">
    <property type="entry name" value="HAD superfamily/HAD-like"/>
    <property type="match status" value="1"/>
</dbReference>